<dbReference type="OrthoDB" id="2632840at2"/>
<organism evidence="1 2">
    <name type="scientific">Candidatus Thermokryptus mobilis</name>
    <dbReference type="NCBI Taxonomy" id="1643428"/>
    <lineage>
        <taxon>Bacteria</taxon>
        <taxon>Pseudomonadati</taxon>
        <taxon>Candidatus Kryptoniota</taxon>
        <taxon>Candidatus Thermokryptus</taxon>
    </lineage>
</organism>
<reference evidence="2" key="1">
    <citation type="submission" date="2015-11" db="EMBL/GenBank/DDBJ databases">
        <authorList>
            <person name="Varghese N."/>
        </authorList>
    </citation>
    <scope>NUCLEOTIDE SEQUENCE [LARGE SCALE GENOMIC DNA]</scope>
</reference>
<name>A0A0S4NAT8_9BACT</name>
<evidence type="ECO:0008006" key="3">
    <source>
        <dbReference type="Google" id="ProtNLM"/>
    </source>
</evidence>
<proteinExistence type="predicted"/>
<dbReference type="RefSeq" id="WP_140945660.1">
    <property type="nucleotide sequence ID" value="NZ_FAOO01000017.1"/>
</dbReference>
<protein>
    <recommendedName>
        <fullName evidence="3">Heparin-sulfate lyase N-terminal domain-containing protein</fullName>
    </recommendedName>
</protein>
<evidence type="ECO:0000313" key="1">
    <source>
        <dbReference type="EMBL" id="CUU07931.1"/>
    </source>
</evidence>
<sequence>MRRVFLIFVFLIQSLNQSESFTSEFELRREKILKFYVDSVQLGKDKVDFFILTAKIKFSKEVKILLPYLDSLIQNPGIGDMFFAYQLIGLYLHCKENLPFEYRDKIKNVFKTRTIYRGDTENHWLMYYVAWYLISQEWENEIWSNLKTSSENFREASEYINYWVDGTTSFGQMEFDSPTYIITFVPPLCLLYDFAQDTLMKKMAQMMLEYILFDYAVEYLKGCYCGAHSRDYPELAVNPIQAQSQAIGYLYFGETEFDPRSMRKNAVIFCALSKFKLPDVIRYIATDRQFPYEHKERKRVRNVIRYGRERNPAVYKYTYMTRNYCVGSLQGGILQPIQQHSWDITFSNGLTIFSVHPYFSEIELGMFFPEEVKILPELVDRAHKVYRSPDKWTSSSPYERIFQYRGSLIVLYGLFEMVEGEKYRHVNIFIPRGVDRFEIDTVGWVIGKVENGYFGIRVLGGVYELKLEETCYRFRVYGDKICLIIEVGDSDEFGDFDRFREGLKSSEVDFDFDIFEVRYKGIRGFEMRFGYFGSRYVDGVEYKLNWGLFDGRFARSDLKSKVIEINYKGKKRVLNFNKLTIEETQAIQ</sequence>
<gene>
    <name evidence="1" type="ORF">JGI1_01940</name>
</gene>
<dbReference type="EMBL" id="FAOO01000017">
    <property type="protein sequence ID" value="CUU07931.1"/>
    <property type="molecule type" value="Genomic_DNA"/>
</dbReference>
<dbReference type="AlphaFoldDB" id="A0A0S4NAT8"/>
<accession>A0A0S4NAT8</accession>
<keyword evidence="2" id="KW-1185">Reference proteome</keyword>
<evidence type="ECO:0000313" key="2">
    <source>
        <dbReference type="Proteomes" id="UP000320623"/>
    </source>
</evidence>
<dbReference type="Proteomes" id="UP000320623">
    <property type="component" value="Unassembled WGS sequence"/>
</dbReference>
<dbReference type="STRING" id="1643428.GCA_001442855_01902"/>